<dbReference type="InterPro" id="IPR007048">
    <property type="entry name" value="IraD/Gp25-like"/>
</dbReference>
<evidence type="ECO:0000259" key="1">
    <source>
        <dbReference type="Pfam" id="PF04965"/>
    </source>
</evidence>
<dbReference type="Gene3D" id="3.10.450.40">
    <property type="match status" value="1"/>
</dbReference>
<keyword evidence="3" id="KW-1185">Reference proteome</keyword>
<name>A0A4R1K4T6_9GAMM</name>
<proteinExistence type="predicted"/>
<organism evidence="2 3">
    <name type="scientific">Celerinatantimonas diazotrophica</name>
    <dbReference type="NCBI Taxonomy" id="412034"/>
    <lineage>
        <taxon>Bacteria</taxon>
        <taxon>Pseudomonadati</taxon>
        <taxon>Pseudomonadota</taxon>
        <taxon>Gammaproteobacteria</taxon>
        <taxon>Celerinatantimonadaceae</taxon>
        <taxon>Celerinatantimonas</taxon>
    </lineage>
</organism>
<dbReference type="Proteomes" id="UP000295565">
    <property type="component" value="Unassembled WGS sequence"/>
</dbReference>
<evidence type="ECO:0000313" key="3">
    <source>
        <dbReference type="Proteomes" id="UP000295565"/>
    </source>
</evidence>
<feature type="domain" description="IraD/Gp25-like" evidence="1">
    <location>
        <begin position="15"/>
        <end position="95"/>
    </location>
</feature>
<dbReference type="RefSeq" id="WP_131911884.1">
    <property type="nucleotide sequence ID" value="NZ_OU594967.1"/>
</dbReference>
<comment type="caution">
    <text evidence="2">The sequence shown here is derived from an EMBL/GenBank/DDBJ whole genome shotgun (WGS) entry which is preliminary data.</text>
</comment>
<dbReference type="EMBL" id="SMGD01000011">
    <property type="protein sequence ID" value="TCK58947.1"/>
    <property type="molecule type" value="Genomic_DNA"/>
</dbReference>
<dbReference type="SUPFAM" id="SSF160719">
    <property type="entry name" value="gpW/gp25-like"/>
    <property type="match status" value="1"/>
</dbReference>
<gene>
    <name evidence="2" type="ORF">EV690_1106</name>
</gene>
<sequence length="112" mass="12506">MQGMNRYTGKTLSGIDHLKQSIMDILTTPVGSRVMRRTYGSNLYAHVDAPMNMATRLDIFTDTVDALSNWEPRIAVEKIEVTSASRGQFVLSITGKYRPNGEPITMEGIEIQ</sequence>
<reference evidence="2 3" key="1">
    <citation type="submission" date="2019-03" db="EMBL/GenBank/DDBJ databases">
        <title>Genomic Encyclopedia of Type Strains, Phase IV (KMG-IV): sequencing the most valuable type-strain genomes for metagenomic binning, comparative biology and taxonomic classification.</title>
        <authorList>
            <person name="Goeker M."/>
        </authorList>
    </citation>
    <scope>NUCLEOTIDE SEQUENCE [LARGE SCALE GENOMIC DNA]</scope>
    <source>
        <strain evidence="2 3">DSM 18577</strain>
    </source>
</reference>
<dbReference type="Pfam" id="PF04965">
    <property type="entry name" value="GPW_gp25"/>
    <property type="match status" value="1"/>
</dbReference>
<accession>A0A4R1K4T6</accession>
<evidence type="ECO:0000313" key="2">
    <source>
        <dbReference type="EMBL" id="TCK58947.1"/>
    </source>
</evidence>
<dbReference type="OrthoDB" id="9802846at2"/>
<dbReference type="AlphaFoldDB" id="A0A4R1K4T6"/>
<protein>
    <recommendedName>
        <fullName evidence="1">IraD/Gp25-like domain-containing protein</fullName>
    </recommendedName>
</protein>